<protein>
    <submittedName>
        <fullName evidence="7">Xaa-Pro aminopeptidase</fullName>
    </submittedName>
</protein>
<dbReference type="InterPro" id="IPR000587">
    <property type="entry name" value="Creatinase_N"/>
</dbReference>
<keyword evidence="7" id="KW-0031">Aminopeptidase</keyword>
<dbReference type="GO" id="GO:0046872">
    <property type="term" value="F:metal ion binding"/>
    <property type="evidence" value="ECO:0007669"/>
    <property type="project" value="UniProtKB-KW"/>
</dbReference>
<evidence type="ECO:0000256" key="1">
    <source>
        <dbReference type="ARBA" id="ARBA00008766"/>
    </source>
</evidence>
<proteinExistence type="inferred from homology"/>
<dbReference type="Proteomes" id="UP000069771">
    <property type="component" value="Chromosome"/>
</dbReference>
<dbReference type="PANTHER" id="PTHR43763">
    <property type="entry name" value="XAA-PRO AMINOPEPTIDASE 1"/>
    <property type="match status" value="1"/>
</dbReference>
<feature type="domain" description="Creatinase N-terminal" evidence="5">
    <location>
        <begin position="24"/>
        <end position="161"/>
    </location>
</feature>
<dbReference type="Gene3D" id="3.40.350.10">
    <property type="entry name" value="Creatinase/prolidase N-terminal domain"/>
    <property type="match status" value="2"/>
</dbReference>
<comment type="similarity">
    <text evidence="1">Belongs to the peptidase M24B family.</text>
</comment>
<dbReference type="InterPro" id="IPR033740">
    <property type="entry name" value="Pept_M24B"/>
</dbReference>
<keyword evidence="3" id="KW-0378">Hydrolase</keyword>
<dbReference type="InterPro" id="IPR029149">
    <property type="entry name" value="Creatin/AminoP/Spt16_N"/>
</dbReference>
<dbReference type="InterPro" id="IPR050422">
    <property type="entry name" value="X-Pro_aminopeptidase_P"/>
</dbReference>
<dbReference type="PATRIC" id="fig|1702221.3.peg.1931"/>
<dbReference type="Pfam" id="PF16188">
    <property type="entry name" value="Peptidase_M24_C"/>
    <property type="match status" value="1"/>
</dbReference>
<organism evidence="7 8">
    <name type="scientific">Faecalibaculum rodentium</name>
    <dbReference type="NCBI Taxonomy" id="1702221"/>
    <lineage>
        <taxon>Bacteria</taxon>
        <taxon>Bacillati</taxon>
        <taxon>Bacillota</taxon>
        <taxon>Erysipelotrichia</taxon>
        <taxon>Erysipelotrichales</taxon>
        <taxon>Erysipelotrichaceae</taxon>
        <taxon>Faecalibaculum</taxon>
    </lineage>
</organism>
<name>A0A140DWU1_9FIRM</name>
<feature type="domain" description="Peptidase M24" evidence="4">
    <location>
        <begin position="324"/>
        <end position="541"/>
    </location>
</feature>
<dbReference type="SUPFAM" id="SSF53092">
    <property type="entry name" value="Creatinase/prolidase N-terminal domain"/>
    <property type="match status" value="1"/>
</dbReference>
<dbReference type="PANTHER" id="PTHR43763:SF6">
    <property type="entry name" value="XAA-PRO AMINOPEPTIDASE 1"/>
    <property type="match status" value="1"/>
</dbReference>
<evidence type="ECO:0000256" key="2">
    <source>
        <dbReference type="ARBA" id="ARBA00022723"/>
    </source>
</evidence>
<evidence type="ECO:0000259" key="4">
    <source>
        <dbReference type="Pfam" id="PF00557"/>
    </source>
</evidence>
<dbReference type="Gene3D" id="3.90.230.10">
    <property type="entry name" value="Creatinase/methionine aminopeptidase superfamily"/>
    <property type="match status" value="1"/>
</dbReference>
<evidence type="ECO:0000259" key="6">
    <source>
        <dbReference type="Pfam" id="PF16188"/>
    </source>
</evidence>
<accession>A0A140DWU1</accession>
<evidence type="ECO:0000259" key="5">
    <source>
        <dbReference type="Pfam" id="PF01321"/>
    </source>
</evidence>
<keyword evidence="2" id="KW-0479">Metal-binding</keyword>
<reference evidence="7 8" key="1">
    <citation type="journal article" date="2016" name="Gut Pathog.">
        <title>Whole genome sequencing of "Faecalibaculum rodentium" ALO17, isolated from C57BL/6J laboratory mouse feces.</title>
        <authorList>
            <person name="Lim S."/>
            <person name="Chang D.H."/>
            <person name="Ahn S."/>
            <person name="Kim B.C."/>
        </authorList>
    </citation>
    <scope>NUCLEOTIDE SEQUENCE [LARGE SCALE GENOMIC DNA]</scope>
    <source>
        <strain evidence="7 8">Alo17</strain>
    </source>
</reference>
<dbReference type="STRING" id="1702221.AALO17_19840"/>
<dbReference type="GO" id="GO:0070006">
    <property type="term" value="F:metalloaminopeptidase activity"/>
    <property type="evidence" value="ECO:0007669"/>
    <property type="project" value="InterPro"/>
</dbReference>
<evidence type="ECO:0000313" key="7">
    <source>
        <dbReference type="EMBL" id="AMK55118.1"/>
    </source>
</evidence>
<dbReference type="KEGG" id="fro:AALO17_19840"/>
<dbReference type="FunFam" id="3.40.350.10:FF:000003">
    <property type="entry name" value="Xaa-pro aminopeptidase P"/>
    <property type="match status" value="1"/>
</dbReference>
<feature type="domain" description="Peptidase M24 C-terminal" evidence="6">
    <location>
        <begin position="550"/>
        <end position="611"/>
    </location>
</feature>
<sequence>MERAGQCRLSTTKEDFAMSETTQRLAALRAEMKREGLAAFIIPTSDFHDTEYVADYFAARRHFSGFTGSAGTLVVLTDKAALWTDGRYFIQAEKELDGSGIDLMRMGQEDTPSILSYLETNLKPGETVGFDGRTVSFREAREWKRKLAAKGIELESGKDLVSRVWTDRPPMPKSETFVYPLEFAGKSVQEKLADVRQVMAEEGAKAHIITKIDEIIWLYNFRADDIPCFPAALSYALITPERASLYIDESRVDAGTKKQLADAGVELKPYDRIYEDANVLEGPVMIDPSFVNTRIAGSLPTQPLEMPDPIVMMKAVKNEAELAATREAHLKDGVAVTEFMYWLKNLPADAGETEVSAADYLRDRRKEQEGYFEDSFATISAYKENAAMMHYHPGAVDVPLKQEGMLLVDSGGQYMDGTTDITRTFVLGPITDEEKKWFTKALRGHIRLEKAKFLHGCRGLNLDILARGPMWEEEIDYQCGTGHGVGHVSNVHEAPNGFRWKIVPERNDSCVLEPGMITSDEPGVYEEGKFGIRHENEILVKAAGKNRYGQFLEFEPLTFVPFDRDGIDPALMTEDEIQWLDDYHRDVYDKIAPRLKDEAIKAWLKDVTRPLRG</sequence>
<keyword evidence="7" id="KW-0645">Protease</keyword>
<dbReference type="InterPro" id="IPR036005">
    <property type="entry name" value="Creatinase/aminopeptidase-like"/>
</dbReference>
<dbReference type="CDD" id="cd01085">
    <property type="entry name" value="APP"/>
    <property type="match status" value="1"/>
</dbReference>
<gene>
    <name evidence="7" type="ORF">AALO17_19840</name>
</gene>
<evidence type="ECO:0000256" key="3">
    <source>
        <dbReference type="ARBA" id="ARBA00022801"/>
    </source>
</evidence>
<dbReference type="GO" id="GO:0005737">
    <property type="term" value="C:cytoplasm"/>
    <property type="evidence" value="ECO:0007669"/>
    <property type="project" value="UniProtKB-ARBA"/>
</dbReference>
<dbReference type="Pfam" id="PF00557">
    <property type="entry name" value="Peptidase_M24"/>
    <property type="match status" value="1"/>
</dbReference>
<dbReference type="EMBL" id="CP011391">
    <property type="protein sequence ID" value="AMK55118.1"/>
    <property type="molecule type" value="Genomic_DNA"/>
</dbReference>
<dbReference type="Pfam" id="PF01321">
    <property type="entry name" value="Creatinase_N"/>
    <property type="match status" value="1"/>
</dbReference>
<dbReference type="InterPro" id="IPR000994">
    <property type="entry name" value="Pept_M24"/>
</dbReference>
<dbReference type="Pfam" id="PF16189">
    <property type="entry name" value="Creatinase_N_2"/>
    <property type="match status" value="1"/>
</dbReference>
<dbReference type="InterPro" id="IPR032416">
    <property type="entry name" value="Peptidase_M24_C"/>
</dbReference>
<dbReference type="FunFam" id="3.90.230.10:FF:000009">
    <property type="entry name" value="xaa-Pro aminopeptidase 2"/>
    <property type="match status" value="1"/>
</dbReference>
<dbReference type="SUPFAM" id="SSF55920">
    <property type="entry name" value="Creatinase/aminopeptidase"/>
    <property type="match status" value="1"/>
</dbReference>
<dbReference type="AlphaFoldDB" id="A0A140DWU1"/>
<keyword evidence="8" id="KW-1185">Reference proteome</keyword>
<evidence type="ECO:0000313" key="8">
    <source>
        <dbReference type="Proteomes" id="UP000069771"/>
    </source>
</evidence>